<comment type="similarity">
    <text evidence="1 4">Belongs to the glycerate kinase type-1 family.</text>
</comment>
<dbReference type="Gene3D" id="3.40.50.10350">
    <property type="entry name" value="Glycerate kinase, domain 1"/>
    <property type="match status" value="1"/>
</dbReference>
<dbReference type="PANTHER" id="PTHR21599">
    <property type="entry name" value="GLYCERATE KINASE"/>
    <property type="match status" value="1"/>
</dbReference>
<keyword evidence="2 4" id="KW-0808">Transferase</keyword>
<dbReference type="InterPro" id="IPR018197">
    <property type="entry name" value="Glycerate_kinase_RE-like"/>
</dbReference>
<accession>A0A401YFL4</accession>
<dbReference type="InterPro" id="IPR004381">
    <property type="entry name" value="Glycerate_kinase"/>
</dbReference>
<dbReference type="AlphaFoldDB" id="A0A401YFL4"/>
<comment type="caution">
    <text evidence="5">The sequence shown here is derived from an EMBL/GenBank/DDBJ whole genome shotgun (WGS) entry which is preliminary data.</text>
</comment>
<dbReference type="NCBIfam" id="TIGR00045">
    <property type="entry name" value="glycerate kinase"/>
    <property type="match status" value="1"/>
</dbReference>
<organism evidence="5 6">
    <name type="scientific">Embleya hyalina</name>
    <dbReference type="NCBI Taxonomy" id="516124"/>
    <lineage>
        <taxon>Bacteria</taxon>
        <taxon>Bacillati</taxon>
        <taxon>Actinomycetota</taxon>
        <taxon>Actinomycetes</taxon>
        <taxon>Kitasatosporales</taxon>
        <taxon>Streptomycetaceae</taxon>
        <taxon>Embleya</taxon>
    </lineage>
</organism>
<dbReference type="GO" id="GO:0008887">
    <property type="term" value="F:glycerate kinase activity"/>
    <property type="evidence" value="ECO:0007669"/>
    <property type="project" value="UniProtKB-UniRule"/>
</dbReference>
<evidence type="ECO:0000256" key="1">
    <source>
        <dbReference type="ARBA" id="ARBA00006284"/>
    </source>
</evidence>
<dbReference type="EMBL" id="BIFH01000014">
    <property type="protein sequence ID" value="GCD93416.1"/>
    <property type="molecule type" value="Genomic_DNA"/>
</dbReference>
<keyword evidence="3 4" id="KW-0418">Kinase</keyword>
<dbReference type="Pfam" id="PF02595">
    <property type="entry name" value="Gly_kinase"/>
    <property type="match status" value="1"/>
</dbReference>
<dbReference type="OrthoDB" id="9774290at2"/>
<dbReference type="InterPro" id="IPR036129">
    <property type="entry name" value="Glycerate_kinase_sf"/>
</dbReference>
<gene>
    <name evidence="5" type="primary">glxK</name>
    <name evidence="5" type="ORF">EHYA_01060</name>
</gene>
<dbReference type="InterPro" id="IPR018193">
    <property type="entry name" value="Glyc_kinase_flavodox-like_fold"/>
</dbReference>
<evidence type="ECO:0000256" key="3">
    <source>
        <dbReference type="ARBA" id="ARBA00022777"/>
    </source>
</evidence>
<evidence type="ECO:0000313" key="5">
    <source>
        <dbReference type="EMBL" id="GCD93416.1"/>
    </source>
</evidence>
<evidence type="ECO:0000256" key="4">
    <source>
        <dbReference type="PIRNR" id="PIRNR006078"/>
    </source>
</evidence>
<proteinExistence type="inferred from homology"/>
<dbReference type="RefSeq" id="WP_126635715.1">
    <property type="nucleotide sequence ID" value="NZ_BIFH01000014.1"/>
</dbReference>
<protein>
    <submittedName>
        <fullName evidence="5">Glycerate kinase</fullName>
    </submittedName>
</protein>
<reference evidence="5 6" key="1">
    <citation type="submission" date="2018-12" db="EMBL/GenBank/DDBJ databases">
        <title>Draft genome sequence of Embleya hyalina NBRC 13850T.</title>
        <authorList>
            <person name="Komaki H."/>
            <person name="Hosoyama A."/>
            <person name="Kimura A."/>
            <person name="Ichikawa N."/>
            <person name="Tamura T."/>
        </authorList>
    </citation>
    <scope>NUCLEOTIDE SEQUENCE [LARGE SCALE GENOMIC DNA]</scope>
    <source>
        <strain evidence="5 6">NBRC 13850</strain>
    </source>
</reference>
<evidence type="ECO:0000256" key="2">
    <source>
        <dbReference type="ARBA" id="ARBA00022679"/>
    </source>
</evidence>
<dbReference type="PIRSF" id="PIRSF006078">
    <property type="entry name" value="GlxK"/>
    <property type="match status" value="1"/>
</dbReference>
<dbReference type="PANTHER" id="PTHR21599:SF0">
    <property type="entry name" value="GLYCERATE KINASE"/>
    <property type="match status" value="1"/>
</dbReference>
<keyword evidence="6" id="KW-1185">Reference proteome</keyword>
<sequence>MGPVVVLAPDKFKGTLTAVEAAARIGAGIRRARPDAEIRVSPVADGGEGTVDAAVAAGFARIPARVSGPTGRPVDAAFAVRGATAVVELAEAAGSARLPAGPEPLTADTTGVGESIARALALGCTRIVLGLGGAAATDGGSGLVRALGVRLLDAAGADLPRGGAALRDLDRIDGASALAARLTGVEVVIASDVDNPLLGPKGAAAVYGPQKGATPADVALLDAALARWAEVVAPDLADVPGAGAAGGTGFGALALLGATVRPGIGLLLDLLGFEELLDGARLVVTGEGSLDAQTLHGKAPAGVAAAARARGVPVAVVCGRVELSRDRLDAAGIVAAYALTDLGPDSLTRAGALAEIAGERLARDLLTASEDAP</sequence>
<dbReference type="Gene3D" id="3.90.1510.10">
    <property type="entry name" value="Glycerate kinase, domain 2"/>
    <property type="match status" value="1"/>
</dbReference>
<dbReference type="SUPFAM" id="SSF110738">
    <property type="entry name" value="Glycerate kinase I"/>
    <property type="match status" value="1"/>
</dbReference>
<dbReference type="GO" id="GO:0031388">
    <property type="term" value="P:organic acid phosphorylation"/>
    <property type="evidence" value="ECO:0007669"/>
    <property type="project" value="UniProtKB-UniRule"/>
</dbReference>
<dbReference type="Proteomes" id="UP000286931">
    <property type="component" value="Unassembled WGS sequence"/>
</dbReference>
<name>A0A401YFL4_9ACTN</name>
<evidence type="ECO:0000313" key="6">
    <source>
        <dbReference type="Proteomes" id="UP000286931"/>
    </source>
</evidence>